<keyword evidence="1" id="KW-0472">Membrane</keyword>
<reference evidence="2" key="1">
    <citation type="submission" date="2024-07" db="EMBL/GenBank/DDBJ databases">
        <authorList>
            <person name="Bringhurst R.M."/>
            <person name="Homer T.E."/>
        </authorList>
    </citation>
    <scope>NUCLEOTIDE SEQUENCE</scope>
</reference>
<proteinExistence type="predicted"/>
<protein>
    <submittedName>
        <fullName evidence="2">Uncharacterized protein</fullName>
    </submittedName>
</protein>
<sequence>MFLIKAVLIVGLVLGLWVALAPTSNVGVEEDDHLGLGPSTDVVGPGLFIALVCVLALIVMD</sequence>
<evidence type="ECO:0000256" key="1">
    <source>
        <dbReference type="SAM" id="Phobius"/>
    </source>
</evidence>
<feature type="transmembrane region" description="Helical" evidence="1">
    <location>
        <begin position="42"/>
        <end position="60"/>
    </location>
</feature>
<organism evidence="2">
    <name type="scientific">Pseudomonas phage RVTF4</name>
    <dbReference type="NCBI Taxonomy" id="3236931"/>
    <lineage>
        <taxon>Viruses</taxon>
    </lineage>
</organism>
<keyword evidence="1" id="KW-0812">Transmembrane</keyword>
<dbReference type="EMBL" id="PQ015378">
    <property type="protein sequence ID" value="XDJ14922.1"/>
    <property type="molecule type" value="Genomic_DNA"/>
</dbReference>
<evidence type="ECO:0000313" key="2">
    <source>
        <dbReference type="EMBL" id="XDJ14922.1"/>
    </source>
</evidence>
<accession>A0AB39CDJ1</accession>
<keyword evidence="1" id="KW-1133">Transmembrane helix</keyword>
<name>A0AB39CDJ1_9VIRU</name>